<dbReference type="Proteomes" id="UP000245783">
    <property type="component" value="Unassembled WGS sequence"/>
</dbReference>
<keyword evidence="3" id="KW-1185">Reference proteome</keyword>
<feature type="compositionally biased region" description="Basic and acidic residues" evidence="1">
    <location>
        <begin position="17"/>
        <end position="40"/>
    </location>
</feature>
<evidence type="ECO:0000313" key="3">
    <source>
        <dbReference type="Proteomes" id="UP000245783"/>
    </source>
</evidence>
<organism evidence="2 3">
    <name type="scientific">Ceraceosorus guamensis</name>
    <dbReference type="NCBI Taxonomy" id="1522189"/>
    <lineage>
        <taxon>Eukaryota</taxon>
        <taxon>Fungi</taxon>
        <taxon>Dikarya</taxon>
        <taxon>Basidiomycota</taxon>
        <taxon>Ustilaginomycotina</taxon>
        <taxon>Exobasidiomycetes</taxon>
        <taxon>Ceraceosorales</taxon>
        <taxon>Ceraceosoraceae</taxon>
        <taxon>Ceraceosorus</taxon>
    </lineage>
</organism>
<evidence type="ECO:0000313" key="2">
    <source>
        <dbReference type="EMBL" id="PWN40202.1"/>
    </source>
</evidence>
<evidence type="ECO:0000256" key="1">
    <source>
        <dbReference type="SAM" id="MobiDB-lite"/>
    </source>
</evidence>
<proteinExistence type="predicted"/>
<accession>A0A316VRS0</accession>
<gene>
    <name evidence="2" type="ORF">IE81DRAFT_349479</name>
</gene>
<feature type="region of interest" description="Disordered" evidence="1">
    <location>
        <begin position="1"/>
        <end position="52"/>
    </location>
</feature>
<dbReference type="GeneID" id="37038262"/>
<dbReference type="RefSeq" id="XP_025367362.1">
    <property type="nucleotide sequence ID" value="XM_025516392.1"/>
</dbReference>
<dbReference type="InParanoid" id="A0A316VRS0"/>
<sequence>MPQPSSEQPARNSVIQEKNDHLNLQDVGDKGHTGRRRENNPKSARLSRIQFPGLTRGRESRGAWLTLDRTVFQSVTKKASASRILAATPADLQHQVETDLATRVLDEVHKTSASLDEESSSSLRECGSRSERPIRCIEWNGLGRLSASPSPGEEHSTLAAVLIFSGQTRAAPKPHSMIVAPDAATAQPSDGISRDEQLPSAPMAEVKSLVEELGKDVGVPVYDIDSLFVDESDRHQHINEFLSLLRPSAERSSPKSALASINAEVQEAETLSGRPMVFEVHKHAYTRDLLIALARLAFYHGRE</sequence>
<name>A0A316VRS0_9BASI</name>
<protein>
    <submittedName>
        <fullName evidence="2">Uncharacterized protein</fullName>
    </submittedName>
</protein>
<feature type="compositionally biased region" description="Polar residues" evidence="1">
    <location>
        <begin position="1"/>
        <end position="16"/>
    </location>
</feature>
<reference evidence="2 3" key="1">
    <citation type="journal article" date="2018" name="Mol. Biol. Evol.">
        <title>Broad Genomic Sampling Reveals a Smut Pathogenic Ancestry of the Fungal Clade Ustilaginomycotina.</title>
        <authorList>
            <person name="Kijpornyongpan T."/>
            <person name="Mondo S.J."/>
            <person name="Barry K."/>
            <person name="Sandor L."/>
            <person name="Lee J."/>
            <person name="Lipzen A."/>
            <person name="Pangilinan J."/>
            <person name="LaButti K."/>
            <person name="Hainaut M."/>
            <person name="Henrissat B."/>
            <person name="Grigoriev I.V."/>
            <person name="Spatafora J.W."/>
            <person name="Aime M.C."/>
        </authorList>
    </citation>
    <scope>NUCLEOTIDE SEQUENCE [LARGE SCALE GENOMIC DNA]</scope>
    <source>
        <strain evidence="2 3">MCA 4658</strain>
    </source>
</reference>
<dbReference type="EMBL" id="KZ819426">
    <property type="protein sequence ID" value="PWN40202.1"/>
    <property type="molecule type" value="Genomic_DNA"/>
</dbReference>
<dbReference type="AlphaFoldDB" id="A0A316VRS0"/>